<dbReference type="Pfam" id="PF05047">
    <property type="entry name" value="L51_S25_CI-B8"/>
    <property type="match status" value="1"/>
</dbReference>
<dbReference type="AlphaFoldDB" id="A0A6P7GID6"/>
<dbReference type="PANTHER" id="PTHR21396:SF2">
    <property type="entry name" value="LARGE RIBOSOMAL SUBUNIT PROTEIN ML43"/>
    <property type="match status" value="1"/>
</dbReference>
<dbReference type="InterPro" id="IPR007741">
    <property type="entry name" value="Ribosomal_mL43/mS25/NADH_DH"/>
</dbReference>
<evidence type="ECO:0000313" key="9">
    <source>
        <dbReference type="Proteomes" id="UP001652700"/>
    </source>
</evidence>
<evidence type="ECO:0000256" key="1">
    <source>
        <dbReference type="ARBA" id="ARBA00004173"/>
    </source>
</evidence>
<comment type="subcellular location">
    <subcellularLocation>
        <location evidence="1">Mitochondrion</location>
    </subcellularLocation>
</comment>
<dbReference type="EnsemblMetazoa" id="XM_050649856.1">
    <property type="protein sequence ID" value="XP_050505813.1"/>
    <property type="gene ID" value="LOC126884069"/>
</dbReference>
<protein>
    <recommendedName>
        <fullName evidence="6">Large ribosomal subunit protein mL43</fullName>
    </recommendedName>
</protein>
<dbReference type="GO" id="GO:0005762">
    <property type="term" value="C:mitochondrial large ribosomal subunit"/>
    <property type="evidence" value="ECO:0007669"/>
    <property type="project" value="TreeGrafter"/>
</dbReference>
<evidence type="ECO:0000259" key="7">
    <source>
        <dbReference type="SMART" id="SM00916"/>
    </source>
</evidence>
<name>A0A6P7GID6_DIAVI</name>
<dbReference type="Gene3D" id="3.40.30.10">
    <property type="entry name" value="Glutaredoxin"/>
    <property type="match status" value="1"/>
</dbReference>
<reference evidence="8" key="2">
    <citation type="submission" date="2025-05" db="UniProtKB">
        <authorList>
            <consortium name="EnsemblMetazoa"/>
        </authorList>
    </citation>
    <scope>IDENTIFICATION</scope>
</reference>
<dbReference type="GO" id="GO:0032543">
    <property type="term" value="P:mitochondrial translation"/>
    <property type="evidence" value="ECO:0007669"/>
    <property type="project" value="InterPro"/>
</dbReference>
<organism evidence="10">
    <name type="scientific">Diabrotica virgifera virgifera</name>
    <name type="common">western corn rootworm</name>
    <dbReference type="NCBI Taxonomy" id="50390"/>
    <lineage>
        <taxon>Eukaryota</taxon>
        <taxon>Metazoa</taxon>
        <taxon>Ecdysozoa</taxon>
        <taxon>Arthropoda</taxon>
        <taxon>Hexapoda</taxon>
        <taxon>Insecta</taxon>
        <taxon>Pterygota</taxon>
        <taxon>Neoptera</taxon>
        <taxon>Endopterygota</taxon>
        <taxon>Coleoptera</taxon>
        <taxon>Polyphaga</taxon>
        <taxon>Cucujiformia</taxon>
        <taxon>Chrysomeloidea</taxon>
        <taxon>Chrysomelidae</taxon>
        <taxon>Galerucinae</taxon>
        <taxon>Diabroticina</taxon>
        <taxon>Diabroticites</taxon>
        <taxon>Diabrotica</taxon>
    </lineage>
</organism>
<comment type="similarity">
    <text evidence="2">Belongs to the mitochondrion-specific ribosomal protein mL43 family.</text>
</comment>
<evidence type="ECO:0000256" key="5">
    <source>
        <dbReference type="ARBA" id="ARBA00023274"/>
    </source>
</evidence>
<evidence type="ECO:0000256" key="6">
    <source>
        <dbReference type="ARBA" id="ARBA00035188"/>
    </source>
</evidence>
<gene>
    <name evidence="10" type="primary">LOC114343045</name>
</gene>
<evidence type="ECO:0000313" key="10">
    <source>
        <dbReference type="RefSeq" id="XP_028149661.1"/>
    </source>
</evidence>
<sequence length="186" mass="21757">MSHRNIFLKPGFINVPLQNGIGRYIGQLQRIVLKFCKNNGSSRGMREYIESDLVNFAQNNPGVVVYLKPRRHRTAIIKAEYLNGEVQWLNCRNFTREEITKWIEHLKRQQKLHEGTRIRKLWHTENPSIQGPWTPFTFKDPNLNLAKYPNEELSRTENIAVSSQDELVELFKKQKIGELEAVKATN</sequence>
<accession>A0A6P7GID6</accession>
<dbReference type="RefSeq" id="XP_028149661.1">
    <property type="nucleotide sequence ID" value="XM_028293860.1"/>
</dbReference>
<dbReference type="SUPFAM" id="SSF52833">
    <property type="entry name" value="Thioredoxin-like"/>
    <property type="match status" value="1"/>
</dbReference>
<evidence type="ECO:0000256" key="3">
    <source>
        <dbReference type="ARBA" id="ARBA00022980"/>
    </source>
</evidence>
<evidence type="ECO:0000313" key="8">
    <source>
        <dbReference type="EnsemblMetazoa" id="XP_050505813.1"/>
    </source>
</evidence>
<proteinExistence type="inferred from homology"/>
<keyword evidence="3 10" id="KW-0689">Ribosomal protein</keyword>
<evidence type="ECO:0000256" key="4">
    <source>
        <dbReference type="ARBA" id="ARBA00023128"/>
    </source>
</evidence>
<reference evidence="10" key="1">
    <citation type="submission" date="2025-04" db="UniProtKB">
        <authorList>
            <consortium name="RefSeq"/>
        </authorList>
    </citation>
    <scope>IDENTIFICATION</scope>
    <source>
        <tissue evidence="10">Whole insect</tissue>
    </source>
</reference>
<dbReference type="InterPro" id="IPR036249">
    <property type="entry name" value="Thioredoxin-like_sf"/>
</dbReference>
<keyword evidence="5" id="KW-0687">Ribonucleoprotein</keyword>
<dbReference type="Proteomes" id="UP001652700">
    <property type="component" value="Unplaced"/>
</dbReference>
<dbReference type="PANTHER" id="PTHR21396">
    <property type="entry name" value="39S RIBOSOMAL PROTEIN L43"/>
    <property type="match status" value="1"/>
</dbReference>
<keyword evidence="9" id="KW-1185">Reference proteome</keyword>
<dbReference type="FunFam" id="3.40.30.10:FF:000257">
    <property type="entry name" value="39S ribosomal protein L43"/>
    <property type="match status" value="1"/>
</dbReference>
<evidence type="ECO:0000256" key="2">
    <source>
        <dbReference type="ARBA" id="ARBA00006073"/>
    </source>
</evidence>
<dbReference type="FunCoup" id="A0A6P7GID6">
    <property type="interactions" value="704"/>
</dbReference>
<feature type="domain" description="Ribosomal protein/NADH dehydrogenase" evidence="7">
    <location>
        <begin position="37"/>
        <end position="110"/>
    </location>
</feature>
<dbReference type="SMART" id="SM00916">
    <property type="entry name" value="L51_S25_CI-B8"/>
    <property type="match status" value="1"/>
</dbReference>
<dbReference type="InterPro" id="IPR039927">
    <property type="entry name" value="Ribosomal_mL43"/>
</dbReference>
<dbReference type="GO" id="GO:0003735">
    <property type="term" value="F:structural constituent of ribosome"/>
    <property type="evidence" value="ECO:0007669"/>
    <property type="project" value="InterPro"/>
</dbReference>
<keyword evidence="4" id="KW-0496">Mitochondrion</keyword>
<dbReference type="OrthoDB" id="88at2759"/>
<dbReference type="InParanoid" id="A0A6P7GID6"/>